<sequence>MEKPIFAFVPGAWHTVETFDCLRSLMAEQGLESIAISTPSVGASPPVKGLHADVIHTKAVLQELVDNGRQVVVVMHSYGGAVGGSAIEGLGYAQRAKAGRRGGVIMAVWMAAFVVCKEQTVLDLLGGSWEPWMRFKNDDGYVHTSDESNVFYGDVTPEEQQKQISLLKPQPQLSFKEPALYEPWREIPSMYLFCEKDQALPLVAQEAFAKILGQGPSVTYHTDASHSPFLSQPEKVIEGLRLALQVGREQSGIRAMASL</sequence>
<feature type="domain" description="AB hydrolase-1" evidence="1">
    <location>
        <begin position="8"/>
        <end position="237"/>
    </location>
</feature>
<dbReference type="SUPFAM" id="SSF53474">
    <property type="entry name" value="alpha/beta-Hydrolases"/>
    <property type="match status" value="1"/>
</dbReference>
<dbReference type="InterPro" id="IPR052897">
    <property type="entry name" value="Sec-Metab_Biosynth_Hydrolase"/>
</dbReference>
<dbReference type="GeneID" id="38119645"/>
<dbReference type="InterPro" id="IPR029058">
    <property type="entry name" value="AB_hydrolase_fold"/>
</dbReference>
<proteinExistence type="predicted"/>
<dbReference type="AlphaFoldDB" id="A0A3D8R034"/>
<name>A0A3D8R034_9EURO</name>
<comment type="caution">
    <text evidence="2">The sequence shown here is derived from an EMBL/GenBank/DDBJ whole genome shotgun (WGS) entry which is preliminary data.</text>
</comment>
<dbReference type="PANTHER" id="PTHR37017:SF11">
    <property type="entry name" value="ESTERASE_LIPASE_THIOESTERASE DOMAIN-CONTAINING PROTEIN"/>
    <property type="match status" value="1"/>
</dbReference>
<organism evidence="2 3">
    <name type="scientific">Aspergillus mulundensis</name>
    <dbReference type="NCBI Taxonomy" id="1810919"/>
    <lineage>
        <taxon>Eukaryota</taxon>
        <taxon>Fungi</taxon>
        <taxon>Dikarya</taxon>
        <taxon>Ascomycota</taxon>
        <taxon>Pezizomycotina</taxon>
        <taxon>Eurotiomycetes</taxon>
        <taxon>Eurotiomycetidae</taxon>
        <taxon>Eurotiales</taxon>
        <taxon>Aspergillaceae</taxon>
        <taxon>Aspergillus</taxon>
        <taxon>Aspergillus subgen. Nidulantes</taxon>
    </lineage>
</organism>
<dbReference type="RefSeq" id="XP_026600377.1">
    <property type="nucleotide sequence ID" value="XM_026751291.1"/>
</dbReference>
<evidence type="ECO:0000313" key="2">
    <source>
        <dbReference type="EMBL" id="RDW67409.1"/>
    </source>
</evidence>
<accession>A0A3D8R034</accession>
<dbReference type="Pfam" id="PF12697">
    <property type="entry name" value="Abhydrolase_6"/>
    <property type="match status" value="1"/>
</dbReference>
<dbReference type="InterPro" id="IPR000073">
    <property type="entry name" value="AB_hydrolase_1"/>
</dbReference>
<reference evidence="2 3" key="1">
    <citation type="journal article" date="2018" name="IMA Fungus">
        <title>IMA Genome-F 9: Draft genome sequence of Annulohypoxylon stygium, Aspergillus mulundensis, Berkeleyomyces basicola (syn. Thielaviopsis basicola), Ceratocystis smalleyi, two Cercospora beticola strains, Coleophoma cylindrospora, Fusarium fracticaudum, Phialophora cf. hyalina, and Morchella septimelata.</title>
        <authorList>
            <person name="Wingfield B.D."/>
            <person name="Bills G.F."/>
            <person name="Dong Y."/>
            <person name="Huang W."/>
            <person name="Nel W.J."/>
            <person name="Swalarsk-Parry B.S."/>
            <person name="Vaghefi N."/>
            <person name="Wilken P.M."/>
            <person name="An Z."/>
            <person name="de Beer Z.W."/>
            <person name="De Vos L."/>
            <person name="Chen L."/>
            <person name="Duong T.A."/>
            <person name="Gao Y."/>
            <person name="Hammerbacher A."/>
            <person name="Kikkert J.R."/>
            <person name="Li Y."/>
            <person name="Li H."/>
            <person name="Li K."/>
            <person name="Li Q."/>
            <person name="Liu X."/>
            <person name="Ma X."/>
            <person name="Naidoo K."/>
            <person name="Pethybridge S.J."/>
            <person name="Sun J."/>
            <person name="Steenkamp E.T."/>
            <person name="van der Nest M.A."/>
            <person name="van Wyk S."/>
            <person name="Wingfield M.J."/>
            <person name="Xiong C."/>
            <person name="Yue Q."/>
            <person name="Zhang X."/>
        </authorList>
    </citation>
    <scope>NUCLEOTIDE SEQUENCE [LARGE SCALE GENOMIC DNA]</scope>
    <source>
        <strain evidence="2 3">DSM 5745</strain>
    </source>
</reference>
<evidence type="ECO:0000259" key="1">
    <source>
        <dbReference type="Pfam" id="PF12697"/>
    </source>
</evidence>
<dbReference type="Gene3D" id="3.40.50.1820">
    <property type="entry name" value="alpha/beta hydrolase"/>
    <property type="match status" value="1"/>
</dbReference>
<dbReference type="STRING" id="1810919.A0A3D8R034"/>
<protein>
    <recommendedName>
        <fullName evidence="1">AB hydrolase-1 domain-containing protein</fullName>
    </recommendedName>
</protein>
<dbReference type="Proteomes" id="UP000256690">
    <property type="component" value="Unassembled WGS sequence"/>
</dbReference>
<keyword evidence="3" id="KW-1185">Reference proteome</keyword>
<gene>
    <name evidence="2" type="ORF">DSM5745_09275</name>
</gene>
<dbReference type="EMBL" id="PVWQ01000012">
    <property type="protein sequence ID" value="RDW67409.1"/>
    <property type="molecule type" value="Genomic_DNA"/>
</dbReference>
<dbReference type="OrthoDB" id="1263307at2759"/>
<dbReference type="PANTHER" id="PTHR37017">
    <property type="entry name" value="AB HYDROLASE-1 DOMAIN-CONTAINING PROTEIN-RELATED"/>
    <property type="match status" value="1"/>
</dbReference>
<evidence type="ECO:0000313" key="3">
    <source>
        <dbReference type="Proteomes" id="UP000256690"/>
    </source>
</evidence>